<dbReference type="AlphaFoldDB" id="A0A1G9IWJ4"/>
<feature type="transmembrane region" description="Helical" evidence="9">
    <location>
        <begin position="126"/>
        <end position="147"/>
    </location>
</feature>
<dbReference type="PANTHER" id="PTHR35011:SF2">
    <property type="entry name" value="2,3-DIKETO-L-GULONATE TRAP TRANSPORTER SMALL PERMEASE PROTEIN YIAM"/>
    <property type="match status" value="1"/>
</dbReference>
<dbReference type="PANTHER" id="PTHR35011">
    <property type="entry name" value="2,3-DIKETO-L-GULONATE TRAP TRANSPORTER SMALL PERMEASE PROTEIN YIAM"/>
    <property type="match status" value="1"/>
</dbReference>
<proteinExistence type="inferred from homology"/>
<keyword evidence="6 9" id="KW-1133">Transmembrane helix</keyword>
<reference evidence="11 12" key="1">
    <citation type="submission" date="2016-10" db="EMBL/GenBank/DDBJ databases">
        <authorList>
            <person name="de Groot N.N."/>
        </authorList>
    </citation>
    <scope>NUCLEOTIDE SEQUENCE [LARGE SCALE GENOMIC DNA]</scope>
    <source>
        <strain evidence="11 12">DSM 18346</strain>
    </source>
</reference>
<evidence type="ECO:0000259" key="10">
    <source>
        <dbReference type="Pfam" id="PF04290"/>
    </source>
</evidence>
<dbReference type="STRING" id="393762.SAMN05660472_02957"/>
<evidence type="ECO:0000256" key="3">
    <source>
        <dbReference type="ARBA" id="ARBA00022475"/>
    </source>
</evidence>
<evidence type="ECO:0000256" key="6">
    <source>
        <dbReference type="ARBA" id="ARBA00022989"/>
    </source>
</evidence>
<organism evidence="11 12">
    <name type="scientific">Natronincola ferrireducens</name>
    <dbReference type="NCBI Taxonomy" id="393762"/>
    <lineage>
        <taxon>Bacteria</taxon>
        <taxon>Bacillati</taxon>
        <taxon>Bacillota</taxon>
        <taxon>Clostridia</taxon>
        <taxon>Peptostreptococcales</taxon>
        <taxon>Natronincolaceae</taxon>
        <taxon>Natronincola</taxon>
    </lineage>
</organism>
<sequence length="171" mass="19152">MKAINSKLEKLFLFKGAILLSIFVIVVFMEVITRNYLKISVRWASEVALFCFVWSVFLGSAVAVRKRCHYVVEIFPPKFKKINAVLDIVGSVAMFGVIYIMVVNGYTFTKLGLLRYSTALSLPQAYFYVSIPLSGIAMALFTTEVLIEDINKFKNIVGGGNKDESINSVNE</sequence>
<name>A0A1G9IWJ4_9FIRM</name>
<evidence type="ECO:0000256" key="5">
    <source>
        <dbReference type="ARBA" id="ARBA00022692"/>
    </source>
</evidence>
<accession>A0A1G9IWJ4</accession>
<keyword evidence="3" id="KW-1003">Cell membrane</keyword>
<gene>
    <name evidence="11" type="ORF">SAMN05660472_02957</name>
</gene>
<evidence type="ECO:0000256" key="2">
    <source>
        <dbReference type="ARBA" id="ARBA00022448"/>
    </source>
</evidence>
<keyword evidence="2" id="KW-0813">Transport</keyword>
<keyword evidence="4" id="KW-0997">Cell inner membrane</keyword>
<comment type="similarity">
    <text evidence="8">Belongs to the TRAP transporter small permease family.</text>
</comment>
<feature type="domain" description="Tripartite ATP-independent periplasmic transporters DctQ component" evidence="10">
    <location>
        <begin position="24"/>
        <end position="150"/>
    </location>
</feature>
<dbReference type="Pfam" id="PF04290">
    <property type="entry name" value="DctQ"/>
    <property type="match status" value="1"/>
</dbReference>
<dbReference type="InterPro" id="IPR055348">
    <property type="entry name" value="DctQ"/>
</dbReference>
<dbReference type="InterPro" id="IPR007387">
    <property type="entry name" value="TRAP_DctQ"/>
</dbReference>
<evidence type="ECO:0000256" key="1">
    <source>
        <dbReference type="ARBA" id="ARBA00004429"/>
    </source>
</evidence>
<dbReference type="Proteomes" id="UP000198718">
    <property type="component" value="Unassembled WGS sequence"/>
</dbReference>
<dbReference type="GO" id="GO:0015740">
    <property type="term" value="P:C4-dicarboxylate transport"/>
    <property type="evidence" value="ECO:0007669"/>
    <property type="project" value="TreeGrafter"/>
</dbReference>
<feature type="transmembrane region" description="Helical" evidence="9">
    <location>
        <begin position="84"/>
        <end position="106"/>
    </location>
</feature>
<keyword evidence="7 9" id="KW-0472">Membrane</keyword>
<feature type="transmembrane region" description="Helical" evidence="9">
    <location>
        <begin position="43"/>
        <end position="64"/>
    </location>
</feature>
<keyword evidence="12" id="KW-1185">Reference proteome</keyword>
<evidence type="ECO:0000256" key="4">
    <source>
        <dbReference type="ARBA" id="ARBA00022519"/>
    </source>
</evidence>
<evidence type="ECO:0000313" key="11">
    <source>
        <dbReference type="EMBL" id="SDL29577.1"/>
    </source>
</evidence>
<feature type="transmembrane region" description="Helical" evidence="9">
    <location>
        <begin position="12"/>
        <end position="31"/>
    </location>
</feature>
<dbReference type="EMBL" id="FNFP01000014">
    <property type="protein sequence ID" value="SDL29577.1"/>
    <property type="molecule type" value="Genomic_DNA"/>
</dbReference>
<dbReference type="RefSeq" id="WP_176762204.1">
    <property type="nucleotide sequence ID" value="NZ_FNFP01000014.1"/>
</dbReference>
<comment type="subcellular location">
    <subcellularLocation>
        <location evidence="1">Cell inner membrane</location>
        <topology evidence="1">Multi-pass membrane protein</topology>
    </subcellularLocation>
</comment>
<evidence type="ECO:0000313" key="12">
    <source>
        <dbReference type="Proteomes" id="UP000198718"/>
    </source>
</evidence>
<evidence type="ECO:0000256" key="7">
    <source>
        <dbReference type="ARBA" id="ARBA00023136"/>
    </source>
</evidence>
<evidence type="ECO:0000256" key="8">
    <source>
        <dbReference type="ARBA" id="ARBA00038436"/>
    </source>
</evidence>
<keyword evidence="5 9" id="KW-0812">Transmembrane</keyword>
<protein>
    <submittedName>
        <fullName evidence="11">TRAP-type C4-dicarboxylate transport system, small permease component</fullName>
    </submittedName>
</protein>
<dbReference type="GO" id="GO:0005886">
    <property type="term" value="C:plasma membrane"/>
    <property type="evidence" value="ECO:0007669"/>
    <property type="project" value="UniProtKB-SubCell"/>
</dbReference>
<evidence type="ECO:0000256" key="9">
    <source>
        <dbReference type="SAM" id="Phobius"/>
    </source>
</evidence>
<dbReference type="GO" id="GO:0022857">
    <property type="term" value="F:transmembrane transporter activity"/>
    <property type="evidence" value="ECO:0007669"/>
    <property type="project" value="TreeGrafter"/>
</dbReference>